<evidence type="ECO:0000313" key="9">
    <source>
        <dbReference type="Proteomes" id="UP001319200"/>
    </source>
</evidence>
<dbReference type="SUPFAM" id="SSF51569">
    <property type="entry name" value="Aldolase"/>
    <property type="match status" value="1"/>
</dbReference>
<evidence type="ECO:0000256" key="3">
    <source>
        <dbReference type="ARBA" id="ARBA00023239"/>
    </source>
</evidence>
<dbReference type="InterPro" id="IPR002220">
    <property type="entry name" value="DapA-like"/>
</dbReference>
<evidence type="ECO:0000313" key="8">
    <source>
        <dbReference type="EMBL" id="MBT1698118.1"/>
    </source>
</evidence>
<comment type="caution">
    <text evidence="8">The sequence shown here is derived from an EMBL/GenBank/DDBJ whole genome shotgun (WGS) entry which is preliminary data.</text>
</comment>
<dbReference type="InterPro" id="IPR013785">
    <property type="entry name" value="Aldolase_TIM"/>
</dbReference>
<comment type="similarity">
    <text evidence="5">Belongs to the DapA family.</text>
</comment>
<comment type="subcellular location">
    <subcellularLocation>
        <location evidence="1">Cytoplasm</location>
    </subcellularLocation>
</comment>
<dbReference type="EMBL" id="JAHESF010000013">
    <property type="protein sequence ID" value="MBT1698118.1"/>
    <property type="molecule type" value="Genomic_DNA"/>
</dbReference>
<name>A0AAP2DKL0_9BACT</name>
<protein>
    <submittedName>
        <fullName evidence="8">Dihydrodipicolinate synthase family protein</fullName>
    </submittedName>
</protein>
<evidence type="ECO:0000256" key="1">
    <source>
        <dbReference type="ARBA" id="ARBA00004496"/>
    </source>
</evidence>
<dbReference type="RefSeq" id="WP_254163990.1">
    <property type="nucleotide sequence ID" value="NZ_JAHESF010000013.1"/>
</dbReference>
<dbReference type="Gene3D" id="3.20.20.70">
    <property type="entry name" value="Aldolase class I"/>
    <property type="match status" value="1"/>
</dbReference>
<dbReference type="Pfam" id="PF00701">
    <property type="entry name" value="DHDPS"/>
    <property type="match status" value="1"/>
</dbReference>
<keyword evidence="3 5" id="KW-0456">Lyase</keyword>
<evidence type="ECO:0000256" key="5">
    <source>
        <dbReference type="PIRNR" id="PIRNR001365"/>
    </source>
</evidence>
<dbReference type="PANTHER" id="PTHR12128">
    <property type="entry name" value="DIHYDRODIPICOLINATE SYNTHASE"/>
    <property type="match status" value="1"/>
</dbReference>
<dbReference type="PRINTS" id="PR00146">
    <property type="entry name" value="DHPICSNTHASE"/>
</dbReference>
<dbReference type="SMART" id="SM01130">
    <property type="entry name" value="DHDPS"/>
    <property type="match status" value="1"/>
</dbReference>
<evidence type="ECO:0000256" key="2">
    <source>
        <dbReference type="ARBA" id="ARBA00022490"/>
    </source>
</evidence>
<proteinExistence type="inferred from homology"/>
<organism evidence="8 9">
    <name type="scientific">Chryseosolibacter histidini</name>
    <dbReference type="NCBI Taxonomy" id="2782349"/>
    <lineage>
        <taxon>Bacteria</taxon>
        <taxon>Pseudomonadati</taxon>
        <taxon>Bacteroidota</taxon>
        <taxon>Cytophagia</taxon>
        <taxon>Cytophagales</taxon>
        <taxon>Chryseotaleaceae</taxon>
        <taxon>Chryseosolibacter</taxon>
    </lineage>
</organism>
<feature type="active site" description="Proton donor/acceptor" evidence="6">
    <location>
        <position position="137"/>
    </location>
</feature>
<dbReference type="Proteomes" id="UP001319200">
    <property type="component" value="Unassembled WGS sequence"/>
</dbReference>
<keyword evidence="9" id="KW-1185">Reference proteome</keyword>
<evidence type="ECO:0000256" key="4">
    <source>
        <dbReference type="ARBA" id="ARBA00023277"/>
    </source>
</evidence>
<dbReference type="PANTHER" id="PTHR12128:SF21">
    <property type="entry name" value="N-ACETYLNEURAMINATE LYASE"/>
    <property type="match status" value="1"/>
</dbReference>
<keyword evidence="2" id="KW-0963">Cytoplasm</keyword>
<feature type="active site" description="Schiff-base intermediate with substrate" evidence="6">
    <location>
        <position position="167"/>
    </location>
</feature>
<dbReference type="GO" id="GO:0016829">
    <property type="term" value="F:lyase activity"/>
    <property type="evidence" value="ECO:0007669"/>
    <property type="project" value="UniProtKB-KW"/>
</dbReference>
<feature type="binding site" evidence="7">
    <location>
        <position position="209"/>
    </location>
    <ligand>
        <name>pyruvate</name>
        <dbReference type="ChEBI" id="CHEBI:15361"/>
    </ligand>
</feature>
<sequence>MNHFTGLMAAPFTPFDAKGELRLETIPAYVEKMIADGLKGIFVCGSNGEGPNMMMEERMEVAKAFKDAVGSRIKVYVHVGHTSIRESQKLAAHAAEIGADAISSVAAFYFKPGSVKNLVDALAEIASAAPQLPFYYYNIPHLTGMNMDMTEVLKLGEKSIPNLKGIKYTAATIWEYQLCLNYAQGKYDILFGFDEMLLPALTVGAKGAIGSTYTFAAPLYLQVMKSFEKGDMEDARSKMFYLVEMVKILLKFPPIPAQKAIVKRLGIDLGPCRLPLSNLTKEDEQSLIKQLDDLGFFKKLETLPHAVNDKQKVAL</sequence>
<accession>A0AAP2DKL0</accession>
<dbReference type="PIRSF" id="PIRSF001365">
    <property type="entry name" value="DHDPS"/>
    <property type="match status" value="1"/>
</dbReference>
<dbReference type="AlphaFoldDB" id="A0AAP2DKL0"/>
<evidence type="ECO:0000256" key="7">
    <source>
        <dbReference type="PIRSR" id="PIRSR001365-2"/>
    </source>
</evidence>
<keyword evidence="4" id="KW-0119">Carbohydrate metabolism</keyword>
<dbReference type="GO" id="GO:0005737">
    <property type="term" value="C:cytoplasm"/>
    <property type="evidence" value="ECO:0007669"/>
    <property type="project" value="UniProtKB-SubCell"/>
</dbReference>
<reference evidence="8 9" key="1">
    <citation type="submission" date="2021-05" db="EMBL/GenBank/DDBJ databases">
        <title>A Polyphasic approach of four new species of the genus Ohtaekwangia: Ohtaekwangia histidinii sp. nov., Ohtaekwangia cretensis sp. nov., Ohtaekwangia indiensis sp. nov., Ohtaekwangia reichenbachii sp. nov. from diverse environment.</title>
        <authorList>
            <person name="Octaviana S."/>
        </authorList>
    </citation>
    <scope>NUCLEOTIDE SEQUENCE [LARGE SCALE GENOMIC DNA]</scope>
    <source>
        <strain evidence="8 9">PWU4</strain>
    </source>
</reference>
<evidence type="ECO:0000256" key="6">
    <source>
        <dbReference type="PIRSR" id="PIRSR001365-1"/>
    </source>
</evidence>
<gene>
    <name evidence="8" type="ORF">KK083_14590</name>
</gene>